<keyword evidence="2" id="KW-0521">NADP</keyword>
<dbReference type="OrthoDB" id="191139at2759"/>
<evidence type="ECO:0000313" key="5">
    <source>
        <dbReference type="Proteomes" id="UP000038010"/>
    </source>
</evidence>
<dbReference type="InterPro" id="IPR036291">
    <property type="entry name" value="NAD(P)-bd_dom_sf"/>
</dbReference>
<evidence type="ECO:0000313" key="4">
    <source>
        <dbReference type="EMBL" id="KPI45388.1"/>
    </source>
</evidence>
<keyword evidence="3" id="KW-0560">Oxidoreductase</keyword>
<protein>
    <submittedName>
        <fullName evidence="4">Putative oxido</fullName>
    </submittedName>
</protein>
<dbReference type="STRING" id="1664694.A0A0N0NRR2"/>
<dbReference type="PANTHER" id="PTHR24320:SF236">
    <property type="entry name" value="SHORT-CHAIN DEHYDROGENASE-RELATED"/>
    <property type="match status" value="1"/>
</dbReference>
<evidence type="ECO:0000256" key="3">
    <source>
        <dbReference type="ARBA" id="ARBA00023002"/>
    </source>
</evidence>
<sequence length="341" mass="37694">MALSYIWYILRNGLGQQFFVPPAPLTERNLPDQTDRVFMITGGYAGVGQEVVSILYGANGTVWIVGRSESKASAAIDRITAQHPQSSGKLHFLKVDLSDLTTIKPAVEDFHRRNESGKLHWLNNNAGVMTPPPNSTGAQGLDLQYVTNIYAPFLLTKLLLPTLRETAKTEKSAPGTVRVSWAGSSASFMSRPHAGLAWTPDNKDLVYAIDNPQMAYAISKAANFYLGSEFGHRYGNDDGVLHDSYNPGNLRSELQRHLSGLPQRLIYALVHPPIQGAYTELYCGLSPELTLPNDQGAWVVPWGRKSDMRPDMLAEAKRAGEKDSVGCKLWEWCESVTREYA</sequence>
<dbReference type="SUPFAM" id="SSF51735">
    <property type="entry name" value="NAD(P)-binding Rossmann-fold domains"/>
    <property type="match status" value="1"/>
</dbReference>
<dbReference type="Pfam" id="PF00106">
    <property type="entry name" value="adh_short"/>
    <property type="match status" value="1"/>
</dbReference>
<reference evidence="4 5" key="1">
    <citation type="submission" date="2015-06" db="EMBL/GenBank/DDBJ databases">
        <title>Draft genome of the ant-associated black yeast Phialophora attae CBS 131958.</title>
        <authorList>
            <person name="Moreno L.F."/>
            <person name="Stielow B.J."/>
            <person name="de Hoog S."/>
            <person name="Vicente V.A."/>
            <person name="Weiss V.A."/>
            <person name="de Vries M."/>
            <person name="Cruz L.M."/>
            <person name="Souza E.M."/>
        </authorList>
    </citation>
    <scope>NUCLEOTIDE SEQUENCE [LARGE SCALE GENOMIC DNA]</scope>
    <source>
        <strain evidence="4 5">CBS 131958</strain>
    </source>
</reference>
<dbReference type="RefSeq" id="XP_018005351.1">
    <property type="nucleotide sequence ID" value="XM_018145586.1"/>
</dbReference>
<dbReference type="PANTHER" id="PTHR24320">
    <property type="entry name" value="RETINOL DEHYDROGENASE"/>
    <property type="match status" value="1"/>
</dbReference>
<name>A0A0N0NRR2_9EURO</name>
<keyword evidence="5" id="KW-1185">Reference proteome</keyword>
<dbReference type="VEuPathDB" id="FungiDB:AB675_537"/>
<gene>
    <name evidence="4" type="ORF">AB675_537</name>
</gene>
<proteinExistence type="inferred from homology"/>
<dbReference type="Proteomes" id="UP000038010">
    <property type="component" value="Unassembled WGS sequence"/>
</dbReference>
<dbReference type="GeneID" id="28737456"/>
<evidence type="ECO:0000256" key="2">
    <source>
        <dbReference type="ARBA" id="ARBA00022857"/>
    </source>
</evidence>
<dbReference type="PRINTS" id="PR00081">
    <property type="entry name" value="GDHRDH"/>
</dbReference>
<dbReference type="GO" id="GO:0016491">
    <property type="term" value="F:oxidoreductase activity"/>
    <property type="evidence" value="ECO:0007669"/>
    <property type="project" value="UniProtKB-KW"/>
</dbReference>
<dbReference type="EMBL" id="LFJN01000001">
    <property type="protein sequence ID" value="KPI45388.1"/>
    <property type="molecule type" value="Genomic_DNA"/>
</dbReference>
<dbReference type="Gene3D" id="3.40.50.720">
    <property type="entry name" value="NAD(P)-binding Rossmann-like Domain"/>
    <property type="match status" value="1"/>
</dbReference>
<accession>A0A0N0NRR2</accession>
<organism evidence="4 5">
    <name type="scientific">Cyphellophora attinorum</name>
    <dbReference type="NCBI Taxonomy" id="1664694"/>
    <lineage>
        <taxon>Eukaryota</taxon>
        <taxon>Fungi</taxon>
        <taxon>Dikarya</taxon>
        <taxon>Ascomycota</taxon>
        <taxon>Pezizomycotina</taxon>
        <taxon>Eurotiomycetes</taxon>
        <taxon>Chaetothyriomycetidae</taxon>
        <taxon>Chaetothyriales</taxon>
        <taxon>Cyphellophoraceae</taxon>
        <taxon>Cyphellophora</taxon>
    </lineage>
</organism>
<dbReference type="AlphaFoldDB" id="A0A0N0NRR2"/>
<comment type="similarity">
    <text evidence="1">Belongs to the short-chain dehydrogenases/reductases (SDR) family.</text>
</comment>
<dbReference type="InterPro" id="IPR002347">
    <property type="entry name" value="SDR_fam"/>
</dbReference>
<comment type="caution">
    <text evidence="4">The sequence shown here is derived from an EMBL/GenBank/DDBJ whole genome shotgun (WGS) entry which is preliminary data.</text>
</comment>
<evidence type="ECO:0000256" key="1">
    <source>
        <dbReference type="ARBA" id="ARBA00006484"/>
    </source>
</evidence>